<gene>
    <name evidence="2" type="ORF">J3Q64DRAFT_1853025</name>
    <name evidence="3" type="ORF">J3Q64DRAFT_1853026</name>
</gene>
<feature type="compositionally biased region" description="Basic and acidic residues" evidence="1">
    <location>
        <begin position="552"/>
        <end position="564"/>
    </location>
</feature>
<feature type="region of interest" description="Disordered" evidence="1">
    <location>
        <begin position="420"/>
        <end position="445"/>
    </location>
</feature>
<protein>
    <submittedName>
        <fullName evidence="2">Uncharacterized protein</fullName>
    </submittedName>
</protein>
<evidence type="ECO:0000313" key="4">
    <source>
        <dbReference type="Proteomes" id="UP001448207"/>
    </source>
</evidence>
<dbReference type="EMBL" id="JBCLYO010000033">
    <property type="protein sequence ID" value="KAL0075867.1"/>
    <property type="molecule type" value="Genomic_DNA"/>
</dbReference>
<accession>A0ABR3AK43</accession>
<comment type="caution">
    <text evidence="2">The sequence shown here is derived from an EMBL/GenBank/DDBJ whole genome shotgun (WGS) entry which is preliminary data.</text>
</comment>
<feature type="compositionally biased region" description="Basic and acidic residues" evidence="1">
    <location>
        <begin position="525"/>
        <end position="544"/>
    </location>
</feature>
<feature type="region of interest" description="Disordered" evidence="1">
    <location>
        <begin position="460"/>
        <end position="565"/>
    </location>
</feature>
<sequence>MNSKVYNALCAAFALAYLLAPALIFIPVMLWEASPLPSAFCMAKPARRRRPSMAGVGATPFVDARLDGENQVEAHKNVMPQTFLGILSNWLGSLWSAGSRTTGEPSGSLLSERHGGIPGHMSVDDSSSEAEDVVSVGKSSVFVGAGLREYVPHLLPLHKLGCGIATMVSPVNDVAGTCGETHADLDEGVSSELVDVCDEAEISVRLRFICDRFFSEGFAHPRLSARFLDALLEEELNDSENKAHRDSLTEVAEPECGLVPESAEETLVLEQESVQTPSGLDNAGLKDPKPKSGTVEGLNEAFALSSWQSVNGFFGECLSTGLPTPMEIDDDLAWSEVVEVENSMEIDDDVVEVAVPDAVCGEKLVAHTCNPMDEDLQYVSQSVKKDCDTNKIPACVPQQVVDDKVEHDVMRLDAPIAVTALKPQSRGTKKSGEQKKGGESLPASVSGLLADGAKKVGECTPAVLGPKDHSKTAKPVSQSGKKAKEPKVAAKTELASGSREQQPEETKAAPKVSMPGILRALASRAAKEQAKDSKGKAKESKVATKTELTSGSREKQPDNSKAETKAPMAVTLKALASGAYMEQPKDPKVESSTSVGRPKRSLVKGKKSAKSFDAPTNNGLSAAEFQAKVARRESLIVLSFWVPSVDFGPNCERMLVKKQKFALAWFLKPGAASSSKKVVETRIWLPGNPQTDNSRMTMAVVTPFDSLHIKMQFVRFTKRTSCRSVGPGAKPMRSEPKVDPEASDSKDWIIVSLWDRHHAPPVSLVLSLGLA</sequence>
<feature type="region of interest" description="Disordered" evidence="1">
    <location>
        <begin position="582"/>
        <end position="614"/>
    </location>
</feature>
<feature type="region of interest" description="Disordered" evidence="1">
    <location>
        <begin position="102"/>
        <end position="129"/>
    </location>
</feature>
<reference evidence="2 4" key="1">
    <citation type="submission" date="2024-04" db="EMBL/GenBank/DDBJ databases">
        <title>Symmetric and asymmetric DNA N6-adenine methylation regulates different biological responses in Mucorales.</title>
        <authorList>
            <consortium name="Lawrence Berkeley National Laboratory"/>
            <person name="Lax C."/>
            <person name="Mondo S.J."/>
            <person name="Osorio-Concepcion M."/>
            <person name="Muszewska A."/>
            <person name="Corrochano-Luque M."/>
            <person name="Gutierrez G."/>
            <person name="Riley R."/>
            <person name="Lipzen A."/>
            <person name="Guo J."/>
            <person name="Hundley H."/>
            <person name="Amirebrahimi M."/>
            <person name="Ng V."/>
            <person name="Lorenzo-Gutierrez D."/>
            <person name="Binder U."/>
            <person name="Yang J."/>
            <person name="Song Y."/>
            <person name="Canovas D."/>
            <person name="Navarro E."/>
            <person name="Freitag M."/>
            <person name="Gabaldon T."/>
            <person name="Grigoriev I.V."/>
            <person name="Corrochano L.M."/>
            <person name="Nicolas F.E."/>
            <person name="Garre V."/>
        </authorList>
    </citation>
    <scope>NUCLEOTIDE SEQUENCE [LARGE SCALE GENOMIC DNA]</scope>
    <source>
        <strain evidence="2 4">L51</strain>
    </source>
</reference>
<evidence type="ECO:0000313" key="2">
    <source>
        <dbReference type="EMBL" id="KAL0075867.1"/>
    </source>
</evidence>
<keyword evidence="4" id="KW-1185">Reference proteome</keyword>
<evidence type="ECO:0000256" key="1">
    <source>
        <dbReference type="SAM" id="MobiDB-lite"/>
    </source>
</evidence>
<dbReference type="Proteomes" id="UP001448207">
    <property type="component" value="Unassembled WGS sequence"/>
</dbReference>
<proteinExistence type="predicted"/>
<feature type="region of interest" description="Disordered" evidence="1">
    <location>
        <begin position="271"/>
        <end position="291"/>
    </location>
</feature>
<feature type="compositionally biased region" description="Basic residues" evidence="1">
    <location>
        <begin position="597"/>
        <end position="609"/>
    </location>
</feature>
<evidence type="ECO:0000313" key="3">
    <source>
        <dbReference type="EMBL" id="KAL0075868.1"/>
    </source>
</evidence>
<name>A0ABR3AK43_PHYBL</name>
<dbReference type="EMBL" id="JBCLYO010000033">
    <property type="protein sequence ID" value="KAL0075868.1"/>
    <property type="molecule type" value="Genomic_DNA"/>
</dbReference>
<organism evidence="2 4">
    <name type="scientific">Phycomyces blakesleeanus</name>
    <dbReference type="NCBI Taxonomy" id="4837"/>
    <lineage>
        <taxon>Eukaryota</taxon>
        <taxon>Fungi</taxon>
        <taxon>Fungi incertae sedis</taxon>
        <taxon>Mucoromycota</taxon>
        <taxon>Mucoromycotina</taxon>
        <taxon>Mucoromycetes</taxon>
        <taxon>Mucorales</taxon>
        <taxon>Phycomycetaceae</taxon>
        <taxon>Phycomyces</taxon>
    </lineage>
</organism>